<dbReference type="InterPro" id="IPR020456">
    <property type="entry name" value="Acylphosphatase"/>
</dbReference>
<comment type="caution">
    <text evidence="8">The sequence shown here is derived from an EMBL/GenBank/DDBJ whole genome shotgun (WGS) entry which is preliminary data.</text>
</comment>
<name>A0A1G2NZN9_9BACT</name>
<evidence type="ECO:0000313" key="9">
    <source>
        <dbReference type="Proteomes" id="UP000177269"/>
    </source>
</evidence>
<dbReference type="Gene3D" id="3.30.70.100">
    <property type="match status" value="1"/>
</dbReference>
<dbReference type="EMBL" id="MHSK01000031">
    <property type="protein sequence ID" value="OHA41540.1"/>
    <property type="molecule type" value="Genomic_DNA"/>
</dbReference>
<dbReference type="SUPFAM" id="SSF54975">
    <property type="entry name" value="Acylphosphatase/BLUF domain-like"/>
    <property type="match status" value="1"/>
</dbReference>
<dbReference type="EC" id="3.6.1.7" evidence="2 4"/>
<feature type="domain" description="Acylphosphatase-like" evidence="7">
    <location>
        <begin position="4"/>
        <end position="91"/>
    </location>
</feature>
<dbReference type="Proteomes" id="UP000177269">
    <property type="component" value="Unassembled WGS sequence"/>
</dbReference>
<sequence>MKKKAVYIISGRVQGVSFRYFTMRKARKLNLAGFVQNLPNGQVKAVAEGDESDLEIFRKYLEEGPIFARVDSVSVDLLPPTNEFSDFTVTDSHLIP</sequence>
<proteinExistence type="inferred from homology"/>
<dbReference type="PROSITE" id="PS00151">
    <property type="entry name" value="ACYLPHOSPHATASE_2"/>
    <property type="match status" value="1"/>
</dbReference>
<dbReference type="AlphaFoldDB" id="A0A1G2NZN9"/>
<dbReference type="PRINTS" id="PR00112">
    <property type="entry name" value="ACYLPHPHTASE"/>
</dbReference>
<feature type="active site" evidence="4">
    <location>
        <position position="19"/>
    </location>
</feature>
<reference evidence="8 9" key="1">
    <citation type="journal article" date="2016" name="Nat. Commun.">
        <title>Thousands of microbial genomes shed light on interconnected biogeochemical processes in an aquifer system.</title>
        <authorList>
            <person name="Anantharaman K."/>
            <person name="Brown C.T."/>
            <person name="Hug L.A."/>
            <person name="Sharon I."/>
            <person name="Castelle C.J."/>
            <person name="Probst A.J."/>
            <person name="Thomas B.C."/>
            <person name="Singh A."/>
            <person name="Wilkins M.J."/>
            <person name="Karaoz U."/>
            <person name="Brodie E.L."/>
            <person name="Williams K.H."/>
            <person name="Hubbard S.S."/>
            <person name="Banfield J.F."/>
        </authorList>
    </citation>
    <scope>NUCLEOTIDE SEQUENCE [LARGE SCALE GENOMIC DNA]</scope>
</reference>
<comment type="similarity">
    <text evidence="1 6">Belongs to the acylphosphatase family.</text>
</comment>
<dbReference type="PROSITE" id="PS00150">
    <property type="entry name" value="ACYLPHOSPHATASE_1"/>
    <property type="match status" value="1"/>
</dbReference>
<dbReference type="Pfam" id="PF00708">
    <property type="entry name" value="Acylphosphatase"/>
    <property type="match status" value="1"/>
</dbReference>
<dbReference type="InterPro" id="IPR017968">
    <property type="entry name" value="Acylphosphatase_CS"/>
</dbReference>
<dbReference type="InterPro" id="IPR036046">
    <property type="entry name" value="Acylphosphatase-like_dom_sf"/>
</dbReference>
<gene>
    <name evidence="8" type="ORF">A3G52_02635</name>
</gene>
<evidence type="ECO:0000256" key="4">
    <source>
        <dbReference type="PROSITE-ProRule" id="PRU00520"/>
    </source>
</evidence>
<dbReference type="GO" id="GO:0003998">
    <property type="term" value="F:acylphosphatase activity"/>
    <property type="evidence" value="ECO:0007669"/>
    <property type="project" value="UniProtKB-EC"/>
</dbReference>
<dbReference type="PROSITE" id="PS51160">
    <property type="entry name" value="ACYLPHOSPHATASE_3"/>
    <property type="match status" value="1"/>
</dbReference>
<evidence type="ECO:0000259" key="7">
    <source>
        <dbReference type="PROSITE" id="PS51160"/>
    </source>
</evidence>
<protein>
    <recommendedName>
        <fullName evidence="2 4">Acylphosphatase</fullName>
        <ecNumber evidence="2 4">3.6.1.7</ecNumber>
    </recommendedName>
</protein>
<feature type="active site" evidence="4">
    <location>
        <position position="37"/>
    </location>
</feature>
<evidence type="ECO:0000256" key="6">
    <source>
        <dbReference type="RuleBase" id="RU004168"/>
    </source>
</evidence>
<evidence type="ECO:0000256" key="3">
    <source>
        <dbReference type="ARBA" id="ARBA00047645"/>
    </source>
</evidence>
<evidence type="ECO:0000313" key="8">
    <source>
        <dbReference type="EMBL" id="OHA41540.1"/>
    </source>
</evidence>
<dbReference type="PANTHER" id="PTHR47268">
    <property type="entry name" value="ACYLPHOSPHATASE"/>
    <property type="match status" value="1"/>
</dbReference>
<organism evidence="8 9">
    <name type="scientific">Candidatus Taylorbacteria bacterium RIFCSPLOWO2_12_FULL_43_20</name>
    <dbReference type="NCBI Taxonomy" id="1802332"/>
    <lineage>
        <taxon>Bacteria</taxon>
        <taxon>Candidatus Tayloriibacteriota</taxon>
    </lineage>
</organism>
<accession>A0A1G2NZN9</accession>
<keyword evidence="4 5" id="KW-0378">Hydrolase</keyword>
<dbReference type="InterPro" id="IPR001792">
    <property type="entry name" value="Acylphosphatase-like_dom"/>
</dbReference>
<comment type="catalytic activity">
    <reaction evidence="3 4 5">
        <text>an acyl phosphate + H2O = a carboxylate + phosphate + H(+)</text>
        <dbReference type="Rhea" id="RHEA:14965"/>
        <dbReference type="ChEBI" id="CHEBI:15377"/>
        <dbReference type="ChEBI" id="CHEBI:15378"/>
        <dbReference type="ChEBI" id="CHEBI:29067"/>
        <dbReference type="ChEBI" id="CHEBI:43474"/>
        <dbReference type="ChEBI" id="CHEBI:59918"/>
        <dbReference type="EC" id="3.6.1.7"/>
    </reaction>
</comment>
<dbReference type="PANTHER" id="PTHR47268:SF4">
    <property type="entry name" value="ACYLPHOSPHATASE"/>
    <property type="match status" value="1"/>
</dbReference>
<evidence type="ECO:0000256" key="2">
    <source>
        <dbReference type="ARBA" id="ARBA00012150"/>
    </source>
</evidence>
<evidence type="ECO:0000256" key="5">
    <source>
        <dbReference type="RuleBase" id="RU000553"/>
    </source>
</evidence>
<evidence type="ECO:0000256" key="1">
    <source>
        <dbReference type="ARBA" id="ARBA00005614"/>
    </source>
</evidence>